<dbReference type="RefSeq" id="WP_017503264.1">
    <property type="nucleotide sequence ID" value="NZ_JARQWY010000001.1"/>
</dbReference>
<name>A0A177JRL2_SPHYA</name>
<dbReference type="OrthoDB" id="9886408at2"/>
<proteinExistence type="predicted"/>
<evidence type="ECO:0000313" key="2">
    <source>
        <dbReference type="Proteomes" id="UP000077262"/>
    </source>
</evidence>
<organism evidence="1 2">
    <name type="scientific">Sphingobium yanoikuyae</name>
    <name type="common">Sphingomonas yanoikuyae</name>
    <dbReference type="NCBI Taxonomy" id="13690"/>
    <lineage>
        <taxon>Bacteria</taxon>
        <taxon>Pseudomonadati</taxon>
        <taxon>Pseudomonadota</taxon>
        <taxon>Alphaproteobacteria</taxon>
        <taxon>Sphingomonadales</taxon>
        <taxon>Sphingomonadaceae</taxon>
        <taxon>Sphingobium</taxon>
    </lineage>
</organism>
<dbReference type="Proteomes" id="UP000077262">
    <property type="component" value="Unassembled WGS sequence"/>
</dbReference>
<protein>
    <submittedName>
        <fullName evidence="1">Uncharacterized protein</fullName>
    </submittedName>
</protein>
<gene>
    <name evidence="1" type="ORF">AX777_11285</name>
</gene>
<sequence>MKDFASDLIVLNQRMRAGTIFFDNFEGINASEKLYSNLEMFGLARSDVMILGVTPDGDDTVIGHLITRDGASFTFDLDLANPEYSRVEGPHITTGKGRCHSEGVIEAVARWFRDH</sequence>
<dbReference type="EMBL" id="LSTR01000035">
    <property type="protein sequence ID" value="OAH43396.1"/>
    <property type="molecule type" value="Genomic_DNA"/>
</dbReference>
<evidence type="ECO:0000313" key="1">
    <source>
        <dbReference type="EMBL" id="OAH43396.1"/>
    </source>
</evidence>
<reference evidence="1 2" key="1">
    <citation type="submission" date="2016-02" db="EMBL/GenBank/DDBJ databases">
        <authorList>
            <person name="Wen L."/>
            <person name="He K."/>
            <person name="Yang H."/>
        </authorList>
    </citation>
    <scope>NUCLEOTIDE SEQUENCE [LARGE SCALE GENOMIC DNA]</scope>
    <source>
        <strain evidence="1 2">CD09_2</strain>
    </source>
</reference>
<dbReference type="AlphaFoldDB" id="A0A177JRL2"/>
<comment type="caution">
    <text evidence="1">The sequence shown here is derived from an EMBL/GenBank/DDBJ whole genome shotgun (WGS) entry which is preliminary data.</text>
</comment>
<accession>A0A177JRL2</accession>